<dbReference type="InterPro" id="IPR001129">
    <property type="entry name" value="Membr-assoc_MAPEG"/>
</dbReference>
<keyword evidence="4 5" id="KW-0472">Membrane</keyword>
<dbReference type="OrthoDB" id="513661at2"/>
<keyword evidence="3 5" id="KW-1133">Transmembrane helix</keyword>
<organism evidence="6 7">
    <name type="scientific">Aliidiomarina sanyensis</name>
    <dbReference type="NCBI Taxonomy" id="1249555"/>
    <lineage>
        <taxon>Bacteria</taxon>
        <taxon>Pseudomonadati</taxon>
        <taxon>Pseudomonadota</taxon>
        <taxon>Gammaproteobacteria</taxon>
        <taxon>Alteromonadales</taxon>
        <taxon>Idiomarinaceae</taxon>
        <taxon>Aliidiomarina</taxon>
    </lineage>
</organism>
<comment type="caution">
    <text evidence="6">The sequence shown here is derived from an EMBL/GenBank/DDBJ whole genome shotgun (WGS) entry which is preliminary data.</text>
</comment>
<dbReference type="Proteomes" id="UP000288405">
    <property type="component" value="Unassembled WGS sequence"/>
</dbReference>
<dbReference type="SUPFAM" id="SSF161084">
    <property type="entry name" value="MAPEG domain-like"/>
    <property type="match status" value="1"/>
</dbReference>
<feature type="transmembrane region" description="Helical" evidence="5">
    <location>
        <begin position="48"/>
        <end position="75"/>
    </location>
</feature>
<dbReference type="Pfam" id="PF01124">
    <property type="entry name" value="MAPEG"/>
    <property type="match status" value="1"/>
</dbReference>
<evidence type="ECO:0008006" key="8">
    <source>
        <dbReference type="Google" id="ProtNLM"/>
    </source>
</evidence>
<proteinExistence type="predicted"/>
<name>A0A432W515_9GAMM</name>
<reference evidence="6 7" key="1">
    <citation type="journal article" date="2011" name="Front. Microbiol.">
        <title>Genomic signatures of strain selection and enhancement in Bacillus atrophaeus var. globigii, a historical biowarfare simulant.</title>
        <authorList>
            <person name="Gibbons H.S."/>
            <person name="Broomall S.M."/>
            <person name="McNew L.A."/>
            <person name="Daligault H."/>
            <person name="Chapman C."/>
            <person name="Bruce D."/>
            <person name="Karavis M."/>
            <person name="Krepps M."/>
            <person name="McGregor P.A."/>
            <person name="Hong C."/>
            <person name="Park K.H."/>
            <person name="Akmal A."/>
            <person name="Feldman A."/>
            <person name="Lin J.S."/>
            <person name="Chang W.E."/>
            <person name="Higgs B.W."/>
            <person name="Demirev P."/>
            <person name="Lindquist J."/>
            <person name="Liem A."/>
            <person name="Fochler E."/>
            <person name="Read T.D."/>
            <person name="Tapia R."/>
            <person name="Johnson S."/>
            <person name="Bishop-Lilly K.A."/>
            <person name="Detter C."/>
            <person name="Han C."/>
            <person name="Sozhamannan S."/>
            <person name="Rosenzweig C.N."/>
            <person name="Skowronski E.W."/>
        </authorList>
    </citation>
    <scope>NUCLEOTIDE SEQUENCE [LARGE SCALE GENOMIC DNA]</scope>
    <source>
        <strain evidence="6 7">GYP-17</strain>
    </source>
</reference>
<dbReference type="PANTHER" id="PTHR35371:SF1">
    <property type="entry name" value="BLR7753 PROTEIN"/>
    <property type="match status" value="1"/>
</dbReference>
<accession>A0A432W515</accession>
<feature type="transmembrane region" description="Helical" evidence="5">
    <location>
        <begin position="6"/>
        <end position="27"/>
    </location>
</feature>
<evidence type="ECO:0000313" key="6">
    <source>
        <dbReference type="EMBL" id="RUO24944.1"/>
    </source>
</evidence>
<dbReference type="PANTHER" id="PTHR35371">
    <property type="entry name" value="INNER MEMBRANE PROTEIN"/>
    <property type="match status" value="1"/>
</dbReference>
<comment type="subcellular location">
    <subcellularLocation>
        <location evidence="1">Membrane</location>
    </subcellularLocation>
</comment>
<evidence type="ECO:0000256" key="1">
    <source>
        <dbReference type="ARBA" id="ARBA00004370"/>
    </source>
</evidence>
<evidence type="ECO:0000313" key="7">
    <source>
        <dbReference type="Proteomes" id="UP000288405"/>
    </source>
</evidence>
<feature type="transmembrane region" description="Helical" evidence="5">
    <location>
        <begin position="110"/>
        <end position="129"/>
    </location>
</feature>
<dbReference type="RefSeq" id="WP_126777837.1">
    <property type="nucleotide sequence ID" value="NZ_PIPM01000028.1"/>
</dbReference>
<feature type="transmembrane region" description="Helical" evidence="5">
    <location>
        <begin position="81"/>
        <end position="103"/>
    </location>
</feature>
<dbReference type="EMBL" id="PIPM01000028">
    <property type="protein sequence ID" value="RUO24944.1"/>
    <property type="molecule type" value="Genomic_DNA"/>
</dbReference>
<dbReference type="GO" id="GO:0016020">
    <property type="term" value="C:membrane"/>
    <property type="evidence" value="ECO:0007669"/>
    <property type="project" value="UniProtKB-SubCell"/>
</dbReference>
<dbReference type="InterPro" id="IPR023352">
    <property type="entry name" value="MAPEG-like_dom_sf"/>
</dbReference>
<evidence type="ECO:0000256" key="3">
    <source>
        <dbReference type="ARBA" id="ARBA00022989"/>
    </source>
</evidence>
<keyword evidence="7" id="KW-1185">Reference proteome</keyword>
<evidence type="ECO:0000256" key="5">
    <source>
        <dbReference type="SAM" id="Phobius"/>
    </source>
</evidence>
<protein>
    <recommendedName>
        <fullName evidence="8">MAPEG family protein</fullName>
    </recommendedName>
</protein>
<keyword evidence="2 5" id="KW-0812">Transmembrane</keyword>
<dbReference type="AlphaFoldDB" id="A0A432W515"/>
<evidence type="ECO:0000256" key="4">
    <source>
        <dbReference type="ARBA" id="ARBA00023136"/>
    </source>
</evidence>
<gene>
    <name evidence="6" type="ORF">CWE11_11885</name>
</gene>
<dbReference type="Gene3D" id="1.20.120.550">
    <property type="entry name" value="Membrane associated eicosanoid/glutathione metabolism-like domain"/>
    <property type="match status" value="1"/>
</dbReference>
<sequence length="130" mass="14738">MTHLLITLFIAMILPYVAKLALVFAMVKQPGGYDNHYPRVQQRRLEGYGLRATAAHYNSFEALIIYMSAVGIVYLTDSVDTFAVALGWTFITARVLYLICYWADWATARSLIWLVSLFSAFFMAGRAIWG</sequence>
<evidence type="ECO:0000256" key="2">
    <source>
        <dbReference type="ARBA" id="ARBA00022692"/>
    </source>
</evidence>